<accession>A0A9P7K0X5</accession>
<comment type="caution">
    <text evidence="1">The sequence shown here is derived from an EMBL/GenBank/DDBJ whole genome shotgun (WGS) entry which is preliminary data.</text>
</comment>
<dbReference type="Proteomes" id="UP000717328">
    <property type="component" value="Unassembled WGS sequence"/>
</dbReference>
<evidence type="ECO:0000313" key="2">
    <source>
        <dbReference type="Proteomes" id="UP000717328"/>
    </source>
</evidence>
<feature type="non-terminal residue" evidence="1">
    <location>
        <position position="94"/>
    </location>
</feature>
<dbReference type="AlphaFoldDB" id="A0A9P7K0X5"/>
<dbReference type="EMBL" id="JABCKI010009446">
    <property type="protein sequence ID" value="KAG5633086.1"/>
    <property type="molecule type" value="Genomic_DNA"/>
</dbReference>
<evidence type="ECO:0000313" key="1">
    <source>
        <dbReference type="EMBL" id="KAG5633086.1"/>
    </source>
</evidence>
<protein>
    <submittedName>
        <fullName evidence="1">Uncharacterized protein</fullName>
    </submittedName>
</protein>
<gene>
    <name evidence="1" type="ORF">H0H81_011189</name>
</gene>
<keyword evidence="2" id="KW-1185">Reference proteome</keyword>
<proteinExistence type="predicted"/>
<reference evidence="1" key="1">
    <citation type="submission" date="2021-02" db="EMBL/GenBank/DDBJ databases">
        <authorList>
            <person name="Nieuwenhuis M."/>
            <person name="Van De Peppel L.J.J."/>
        </authorList>
    </citation>
    <scope>NUCLEOTIDE SEQUENCE</scope>
    <source>
        <strain evidence="1">D49</strain>
    </source>
</reference>
<reference evidence="1" key="2">
    <citation type="submission" date="2021-10" db="EMBL/GenBank/DDBJ databases">
        <title>Phylogenomics reveals ancestral predisposition of the termite-cultivated fungus Termitomyces towards a domesticated lifestyle.</title>
        <authorList>
            <person name="Auxier B."/>
            <person name="Grum-Grzhimaylo A."/>
            <person name="Cardenas M.E."/>
            <person name="Lodge J.D."/>
            <person name="Laessoe T."/>
            <person name="Pedersen O."/>
            <person name="Smith M.E."/>
            <person name="Kuyper T.W."/>
            <person name="Franco-Molano E.A."/>
            <person name="Baroni T.J."/>
            <person name="Aanen D.K."/>
        </authorList>
    </citation>
    <scope>NUCLEOTIDE SEQUENCE</scope>
    <source>
        <strain evidence="1">D49</strain>
    </source>
</reference>
<organism evidence="1 2">
    <name type="scientific">Sphagnurus paluster</name>
    <dbReference type="NCBI Taxonomy" id="117069"/>
    <lineage>
        <taxon>Eukaryota</taxon>
        <taxon>Fungi</taxon>
        <taxon>Dikarya</taxon>
        <taxon>Basidiomycota</taxon>
        <taxon>Agaricomycotina</taxon>
        <taxon>Agaricomycetes</taxon>
        <taxon>Agaricomycetidae</taxon>
        <taxon>Agaricales</taxon>
        <taxon>Tricholomatineae</taxon>
        <taxon>Lyophyllaceae</taxon>
        <taxon>Sphagnurus</taxon>
    </lineage>
</organism>
<sequence>EEIKAAYDAEPDDIKREIEAEIERDALAKKNVKSAMSMSIDVPRTADEYAEAIEHIPDTVNHIIDTLAAQTGWTWTVLGGGPDPVLGGTLRTVR</sequence>
<name>A0A9P7K0X5_9AGAR</name>
<dbReference type="OrthoDB" id="2803783at2759"/>